<name>A0A7D4A876_ACTVE</name>
<evidence type="ECO:0000313" key="2">
    <source>
        <dbReference type="Proteomes" id="UP000501240"/>
    </source>
</evidence>
<protein>
    <submittedName>
        <fullName evidence="1">Uncharacterized protein</fullName>
    </submittedName>
</protein>
<proteinExistence type="predicted"/>
<sequence length="26" mass="2808">MGADVLAELWSTPEELAQADKTVFGE</sequence>
<dbReference type="AlphaFoldDB" id="A0A7D4A876"/>
<dbReference type="Proteomes" id="UP000501240">
    <property type="component" value="Chromosome"/>
</dbReference>
<organism evidence="1 2">
    <name type="scientific">Actinomadura verrucosospora</name>
    <dbReference type="NCBI Taxonomy" id="46165"/>
    <lineage>
        <taxon>Bacteria</taxon>
        <taxon>Bacillati</taxon>
        <taxon>Actinomycetota</taxon>
        <taxon>Actinomycetes</taxon>
        <taxon>Streptosporangiales</taxon>
        <taxon>Thermomonosporaceae</taxon>
        <taxon>Actinomadura</taxon>
    </lineage>
</organism>
<evidence type="ECO:0000313" key="1">
    <source>
        <dbReference type="EMBL" id="QKG23647.1"/>
    </source>
</evidence>
<reference evidence="1 2" key="1">
    <citation type="submission" date="2020-05" db="EMBL/GenBank/DDBJ databases">
        <title>Actinomadura verrucosospora NRRL-B18236 (PFL_A860) Genome sequencing and assembly.</title>
        <authorList>
            <person name="Samborskyy M."/>
        </authorList>
    </citation>
    <scope>NUCLEOTIDE SEQUENCE [LARGE SCALE GENOMIC DNA]</scope>
    <source>
        <strain evidence="1 2">NRRL:B18236</strain>
    </source>
</reference>
<dbReference type="EMBL" id="CP053892">
    <property type="protein sequence ID" value="QKG23647.1"/>
    <property type="molecule type" value="Genomic_DNA"/>
</dbReference>
<gene>
    <name evidence="1" type="ORF">ACTIVE_5290</name>
</gene>
<accession>A0A7D4A876</accession>
<keyword evidence="2" id="KW-1185">Reference proteome</keyword>